<accession>A0A4P8J0T1</accession>
<gene>
    <name evidence="1" type="ORF">FAZ95_20865</name>
</gene>
<evidence type="ECO:0000313" key="1">
    <source>
        <dbReference type="EMBL" id="QCP51879.1"/>
    </source>
</evidence>
<dbReference type="InterPro" id="IPR021945">
    <property type="entry name" value="DUF3562"/>
</dbReference>
<sequence>MLDYVSLLAAKRVRERLRRH</sequence>
<name>A0A4P8J0T1_9BURK</name>
<proteinExistence type="predicted"/>
<dbReference type="KEGG" id="tvl:FAZ95_20865"/>
<dbReference type="EMBL" id="CP040077">
    <property type="protein sequence ID" value="QCP51879.1"/>
    <property type="molecule type" value="Genomic_DNA"/>
</dbReference>
<dbReference type="Proteomes" id="UP000298656">
    <property type="component" value="Chromosome 1"/>
</dbReference>
<evidence type="ECO:0000313" key="2">
    <source>
        <dbReference type="Proteomes" id="UP000298656"/>
    </source>
</evidence>
<dbReference type="RefSeq" id="WP_137334652.1">
    <property type="nucleotide sequence ID" value="NZ_CP040077.1"/>
</dbReference>
<dbReference type="Pfam" id="PF12085">
    <property type="entry name" value="DUF3562"/>
    <property type="match status" value="1"/>
</dbReference>
<reference evidence="1 2" key="1">
    <citation type="submission" date="2019-05" db="EMBL/GenBank/DDBJ databases">
        <title>Burkholderia sp. DHOD12, isolated from subtropical forest soil.</title>
        <authorList>
            <person name="Gao Z.-H."/>
            <person name="Qiu L.-H."/>
        </authorList>
    </citation>
    <scope>NUCLEOTIDE SEQUENCE [LARGE SCALE GENOMIC DNA]</scope>
    <source>
        <strain evidence="1 2">DHOD12</strain>
    </source>
</reference>
<keyword evidence="2" id="KW-1185">Reference proteome</keyword>
<protein>
    <submittedName>
        <fullName evidence="1">DUF3562 domain-containing protein</fullName>
    </submittedName>
</protein>
<dbReference type="AlphaFoldDB" id="A0A4P8J0T1"/>
<organism evidence="1 2">
    <name type="scientific">Trinickia violacea</name>
    <dbReference type="NCBI Taxonomy" id="2571746"/>
    <lineage>
        <taxon>Bacteria</taxon>
        <taxon>Pseudomonadati</taxon>
        <taxon>Pseudomonadota</taxon>
        <taxon>Betaproteobacteria</taxon>
        <taxon>Burkholderiales</taxon>
        <taxon>Burkholderiaceae</taxon>
        <taxon>Trinickia</taxon>
    </lineage>
</organism>